<evidence type="ECO:0000313" key="3">
    <source>
        <dbReference type="Proteomes" id="UP000708208"/>
    </source>
</evidence>
<protein>
    <submittedName>
        <fullName evidence="2">Uncharacterized protein</fullName>
    </submittedName>
</protein>
<comment type="caution">
    <text evidence="2">The sequence shown here is derived from an EMBL/GenBank/DDBJ whole genome shotgun (WGS) entry which is preliminary data.</text>
</comment>
<feature type="region of interest" description="Disordered" evidence="1">
    <location>
        <begin position="20"/>
        <end position="77"/>
    </location>
</feature>
<dbReference type="EMBL" id="CAJVCH010275711">
    <property type="protein sequence ID" value="CAG7734750.1"/>
    <property type="molecule type" value="Genomic_DNA"/>
</dbReference>
<evidence type="ECO:0000313" key="2">
    <source>
        <dbReference type="EMBL" id="CAG7734750.1"/>
    </source>
</evidence>
<feature type="compositionally biased region" description="Pro residues" evidence="1">
    <location>
        <begin position="62"/>
        <end position="77"/>
    </location>
</feature>
<keyword evidence="3" id="KW-1185">Reference proteome</keyword>
<reference evidence="2" key="1">
    <citation type="submission" date="2021-06" db="EMBL/GenBank/DDBJ databases">
        <authorList>
            <person name="Hodson N. C."/>
            <person name="Mongue J. A."/>
            <person name="Jaron S. K."/>
        </authorList>
    </citation>
    <scope>NUCLEOTIDE SEQUENCE</scope>
</reference>
<dbReference type="Proteomes" id="UP000708208">
    <property type="component" value="Unassembled WGS sequence"/>
</dbReference>
<organism evidence="2 3">
    <name type="scientific">Allacma fusca</name>
    <dbReference type="NCBI Taxonomy" id="39272"/>
    <lineage>
        <taxon>Eukaryota</taxon>
        <taxon>Metazoa</taxon>
        <taxon>Ecdysozoa</taxon>
        <taxon>Arthropoda</taxon>
        <taxon>Hexapoda</taxon>
        <taxon>Collembola</taxon>
        <taxon>Symphypleona</taxon>
        <taxon>Sminthuridae</taxon>
        <taxon>Allacma</taxon>
    </lineage>
</organism>
<accession>A0A8J2P7H0</accession>
<dbReference type="OrthoDB" id="1293114at2759"/>
<feature type="non-terminal residue" evidence="2">
    <location>
        <position position="1"/>
    </location>
</feature>
<proteinExistence type="predicted"/>
<name>A0A8J2P7H0_9HEXA</name>
<gene>
    <name evidence="2" type="ORF">AFUS01_LOCUS23123</name>
</gene>
<evidence type="ECO:0000256" key="1">
    <source>
        <dbReference type="SAM" id="MobiDB-lite"/>
    </source>
</evidence>
<sequence>SSSPDFTVATIRNPLGMVETKMAQQGQQRQKFDPPAQPQQAGKPLNDVFGRVAKSFKKVTWPPQPEPPPKDVSPPPENVQLLDSIQLNEDAMFQNNDSYKLVPTVYAEDPDNFNEDVWPPPVPPNLDERVVYDASRPQRVIRDFEVQVPVEAHPVHKSYKIAPGTLHVFSQRGVLSYDTPDLGGAKMAPETK</sequence>
<dbReference type="AlphaFoldDB" id="A0A8J2P7H0"/>